<dbReference type="Gene3D" id="2.102.10.10">
    <property type="entry name" value="Rieske [2Fe-2S] iron-sulphur domain"/>
    <property type="match status" value="1"/>
</dbReference>
<comment type="caution">
    <text evidence="7">The sequence shown here is derived from an EMBL/GenBank/DDBJ whole genome shotgun (WGS) entry which is preliminary data.</text>
</comment>
<keyword evidence="3" id="KW-0560">Oxidoreductase</keyword>
<evidence type="ECO:0000256" key="1">
    <source>
        <dbReference type="ARBA" id="ARBA00022714"/>
    </source>
</evidence>
<dbReference type="PROSITE" id="PS51296">
    <property type="entry name" value="RIESKE"/>
    <property type="match status" value="1"/>
</dbReference>
<evidence type="ECO:0000256" key="3">
    <source>
        <dbReference type="ARBA" id="ARBA00023002"/>
    </source>
</evidence>
<dbReference type="SUPFAM" id="SSF50022">
    <property type="entry name" value="ISP domain"/>
    <property type="match status" value="1"/>
</dbReference>
<keyword evidence="8" id="KW-1185">Reference proteome</keyword>
<accession>A0ABS3LVN6</accession>
<evidence type="ECO:0000259" key="6">
    <source>
        <dbReference type="PROSITE" id="PS51296"/>
    </source>
</evidence>
<dbReference type="PANTHER" id="PTHR21266:SF60">
    <property type="entry name" value="3-KETOSTEROID-9-ALPHA-MONOOXYGENASE, OXYGENASE COMPONENT"/>
    <property type="match status" value="1"/>
</dbReference>
<proteinExistence type="predicted"/>
<protein>
    <submittedName>
        <fullName evidence="7">Rieske 2Fe-2S domain-containing protein</fullName>
    </submittedName>
</protein>
<dbReference type="Pfam" id="PF00355">
    <property type="entry name" value="Rieske"/>
    <property type="match status" value="1"/>
</dbReference>
<gene>
    <name evidence="7" type="ORF">J2D73_08970</name>
</gene>
<organism evidence="7 8">
    <name type="scientific">Acetobacter sacchari</name>
    <dbReference type="NCBI Taxonomy" id="2661687"/>
    <lineage>
        <taxon>Bacteria</taxon>
        <taxon>Pseudomonadati</taxon>
        <taxon>Pseudomonadota</taxon>
        <taxon>Alphaproteobacteria</taxon>
        <taxon>Acetobacterales</taxon>
        <taxon>Acetobacteraceae</taxon>
        <taxon>Acetobacter</taxon>
    </lineage>
</organism>
<dbReference type="CDD" id="cd03469">
    <property type="entry name" value="Rieske_RO_Alpha_N"/>
    <property type="match status" value="1"/>
</dbReference>
<feature type="domain" description="Rieske" evidence="6">
    <location>
        <begin position="6"/>
        <end position="110"/>
    </location>
</feature>
<evidence type="ECO:0000256" key="5">
    <source>
        <dbReference type="ARBA" id="ARBA00023014"/>
    </source>
</evidence>
<reference evidence="7 8" key="1">
    <citation type="submission" date="2021-03" db="EMBL/GenBank/DDBJ databases">
        <title>The complete genome sequence of Acetobacter sacchari TBRC 11175.</title>
        <authorList>
            <person name="Charoenyingcharoen P."/>
            <person name="Yukphan P."/>
        </authorList>
    </citation>
    <scope>NUCLEOTIDE SEQUENCE [LARGE SCALE GENOMIC DNA]</scope>
    <source>
        <strain evidence="7 8">TBRC 11175</strain>
    </source>
</reference>
<evidence type="ECO:0000256" key="4">
    <source>
        <dbReference type="ARBA" id="ARBA00023004"/>
    </source>
</evidence>
<dbReference type="InterPro" id="IPR017941">
    <property type="entry name" value="Rieske_2Fe-2S"/>
</dbReference>
<dbReference type="PANTHER" id="PTHR21266">
    <property type="entry name" value="IRON-SULFUR DOMAIN CONTAINING PROTEIN"/>
    <property type="match status" value="1"/>
</dbReference>
<keyword evidence="5" id="KW-0411">Iron-sulfur</keyword>
<keyword evidence="1" id="KW-0001">2Fe-2S</keyword>
<dbReference type="InterPro" id="IPR050584">
    <property type="entry name" value="Cholesterol_7-desaturase"/>
</dbReference>
<name>A0ABS3LVN6_9PROT</name>
<keyword evidence="2" id="KW-0479">Metal-binding</keyword>
<dbReference type="InterPro" id="IPR015881">
    <property type="entry name" value="ARHD_Rieske_2Fe_2S"/>
</dbReference>
<dbReference type="Proteomes" id="UP000664771">
    <property type="component" value="Unassembled WGS sequence"/>
</dbReference>
<keyword evidence="4" id="KW-0408">Iron</keyword>
<dbReference type="InterPro" id="IPR036922">
    <property type="entry name" value="Rieske_2Fe-2S_sf"/>
</dbReference>
<evidence type="ECO:0000313" key="7">
    <source>
        <dbReference type="EMBL" id="MBO1359926.1"/>
    </source>
</evidence>
<sequence length="244" mass="26717">MDAHGWRPVALGLDLPPASVTGARIGEQRLAIWRNSHGDVRASDDRCPHRGMRLSLGFVRDDMLACLYHGWCFDAEGRCRTIPAHPGLKPAATIRTTTFPTIESDGLIWCRVDGVERPESPPALTSPAHRTTPVRTIRIDAPTRSVSRALGISPDDRTARVNLPLHDIADTPDDNAPTPSDAAAMSAVTVVVVQHAVGREETRLYVLIEGDAPTTTIQRASRWASSLRDKVEREHKDAIVVEHV</sequence>
<evidence type="ECO:0000313" key="8">
    <source>
        <dbReference type="Proteomes" id="UP000664771"/>
    </source>
</evidence>
<dbReference type="EMBL" id="JAFVMF010000008">
    <property type="protein sequence ID" value="MBO1359926.1"/>
    <property type="molecule type" value="Genomic_DNA"/>
</dbReference>
<evidence type="ECO:0000256" key="2">
    <source>
        <dbReference type="ARBA" id="ARBA00022723"/>
    </source>
</evidence>
<dbReference type="PROSITE" id="PS00570">
    <property type="entry name" value="RING_HYDROXYL_ALPHA"/>
    <property type="match status" value="1"/>
</dbReference>